<feature type="compositionally biased region" description="Polar residues" evidence="1">
    <location>
        <begin position="133"/>
        <end position="153"/>
    </location>
</feature>
<dbReference type="Gene3D" id="3.30.70.100">
    <property type="match status" value="1"/>
</dbReference>
<feature type="compositionally biased region" description="Polar residues" evidence="1">
    <location>
        <begin position="173"/>
        <end position="183"/>
    </location>
</feature>
<name>A0A660CJE3_9PSEU</name>
<evidence type="ECO:0000256" key="1">
    <source>
        <dbReference type="SAM" id="MobiDB-lite"/>
    </source>
</evidence>
<protein>
    <recommendedName>
        <fullName evidence="4">EthD domain-containing protein</fullName>
    </recommendedName>
</protein>
<sequence>MLQENPRKPTSVGRPAAISVYTSRTGYVCTAATRSATPANSAASSATTAHSRTATSTHPAYDASAGHSHSTPGEAIASCSYRGSGSTRTRNTPGTRLHAPATSTIAPWTSAGSTAGRATTHTANVGTRGAPCTTGSPSRSTSVRPAPPATSNAPIRPTKFRASSGIARRGSGCSPNARRSSSEVGPAQVDTAQVENSAALALTSFCWWRADLPREVCEAYWRDVHGPMFARVAGLWQYRQLRLAANRADLWPSVPGLSFDVPVAAQPQGIPHGLFVRRVHLCRVHVRPSRIAHGRECDTAAEACGTAAVHRVDVPGTHRDCL</sequence>
<evidence type="ECO:0000313" key="3">
    <source>
        <dbReference type="Proteomes" id="UP000317303"/>
    </source>
</evidence>
<evidence type="ECO:0008006" key="4">
    <source>
        <dbReference type="Google" id="ProtNLM"/>
    </source>
</evidence>
<organism evidence="2 3">
    <name type="scientific">Prauserella rugosa</name>
    <dbReference type="NCBI Taxonomy" id="43354"/>
    <lineage>
        <taxon>Bacteria</taxon>
        <taxon>Bacillati</taxon>
        <taxon>Actinomycetota</taxon>
        <taxon>Actinomycetes</taxon>
        <taxon>Pseudonocardiales</taxon>
        <taxon>Pseudonocardiaceae</taxon>
        <taxon>Prauserella</taxon>
    </lineage>
</organism>
<feature type="compositionally biased region" description="Polar residues" evidence="1">
    <location>
        <begin position="81"/>
        <end position="94"/>
    </location>
</feature>
<accession>A0A660CJE3</accession>
<gene>
    <name evidence="2" type="ORF">JD82_04436</name>
</gene>
<comment type="caution">
    <text evidence="2">The sequence shown here is derived from an EMBL/GenBank/DDBJ whole genome shotgun (WGS) entry which is preliminary data.</text>
</comment>
<keyword evidence="3" id="KW-1185">Reference proteome</keyword>
<feature type="compositionally biased region" description="Low complexity" evidence="1">
    <location>
        <begin position="109"/>
        <end position="123"/>
    </location>
</feature>
<feature type="region of interest" description="Disordered" evidence="1">
    <location>
        <begin position="35"/>
        <end position="185"/>
    </location>
</feature>
<evidence type="ECO:0000313" key="2">
    <source>
        <dbReference type="EMBL" id="TWH22554.1"/>
    </source>
</evidence>
<reference evidence="2 3" key="1">
    <citation type="submission" date="2019-07" db="EMBL/GenBank/DDBJ databases">
        <title>R&amp;d 2014.</title>
        <authorList>
            <person name="Klenk H.-P."/>
        </authorList>
    </citation>
    <scope>NUCLEOTIDE SEQUENCE [LARGE SCALE GENOMIC DNA]</scope>
    <source>
        <strain evidence="2 3">DSM 43194</strain>
    </source>
</reference>
<dbReference type="AlphaFoldDB" id="A0A660CJE3"/>
<proteinExistence type="predicted"/>
<dbReference type="Proteomes" id="UP000317303">
    <property type="component" value="Unassembled WGS sequence"/>
</dbReference>
<feature type="compositionally biased region" description="Low complexity" evidence="1">
    <location>
        <begin position="35"/>
        <end position="60"/>
    </location>
</feature>
<dbReference type="EMBL" id="VLJV01000001">
    <property type="protein sequence ID" value="TWH22554.1"/>
    <property type="molecule type" value="Genomic_DNA"/>
</dbReference>